<evidence type="ECO:0000256" key="3">
    <source>
        <dbReference type="ARBA" id="ARBA00023002"/>
    </source>
</evidence>
<evidence type="ECO:0000256" key="2">
    <source>
        <dbReference type="ARBA" id="ARBA00022833"/>
    </source>
</evidence>
<dbReference type="Gene3D" id="3.40.50.720">
    <property type="entry name" value="NAD(P)-binding Rossmann-like Domain"/>
    <property type="match status" value="1"/>
</dbReference>
<dbReference type="InterPro" id="IPR011032">
    <property type="entry name" value="GroES-like_sf"/>
</dbReference>
<keyword evidence="3" id="KW-0560">Oxidoreductase</keyword>
<evidence type="ECO:0000313" key="6">
    <source>
        <dbReference type="Proteomes" id="UP001630127"/>
    </source>
</evidence>
<dbReference type="InterPro" id="IPR036291">
    <property type="entry name" value="NAD(P)-bd_dom_sf"/>
</dbReference>
<keyword evidence="6" id="KW-1185">Reference proteome</keyword>
<accession>A0ABD3A8H3</accession>
<evidence type="ECO:0000259" key="4">
    <source>
        <dbReference type="Pfam" id="PF08240"/>
    </source>
</evidence>
<dbReference type="Gene3D" id="3.90.180.10">
    <property type="entry name" value="Medium-chain alcohol dehydrogenases, catalytic domain"/>
    <property type="match status" value="1"/>
</dbReference>
<dbReference type="PANTHER" id="PTHR42683">
    <property type="entry name" value="ALDEHYDE REDUCTASE"/>
    <property type="match status" value="1"/>
</dbReference>
<dbReference type="SUPFAM" id="SSF51735">
    <property type="entry name" value="NAD(P)-binding Rossmann-fold domains"/>
    <property type="match status" value="1"/>
</dbReference>
<proteinExistence type="predicted"/>
<sequence>MNEAGLITLSYQVDGLIRQEMVGTVTEVGSKVTKCQVGDTVGMGCLCGSCRTCEQCKNDVETYCAELKMTYLSVYYDGTPTQGGYSNERAADEHFIINWPENLPLAAGAPLLCGGASVYSPMKYYGLDKPGTHLGIVGLGGLGHVAVKFAKAFWLKVTVIGTSPSKRDEAINQLGADNFLVSHDLEAMKAAR</sequence>
<evidence type="ECO:0000313" key="5">
    <source>
        <dbReference type="EMBL" id="KAL3527483.1"/>
    </source>
</evidence>
<name>A0ABD3A8H3_9GENT</name>
<dbReference type="GO" id="GO:0016491">
    <property type="term" value="F:oxidoreductase activity"/>
    <property type="evidence" value="ECO:0007669"/>
    <property type="project" value="UniProtKB-KW"/>
</dbReference>
<dbReference type="AlphaFoldDB" id="A0ABD3A8H3"/>
<feature type="domain" description="Alcohol dehydrogenase-like N-terminal" evidence="4">
    <location>
        <begin position="19"/>
        <end position="100"/>
    </location>
</feature>
<dbReference type="Proteomes" id="UP001630127">
    <property type="component" value="Unassembled WGS sequence"/>
</dbReference>
<organism evidence="5 6">
    <name type="scientific">Cinchona calisaya</name>
    <dbReference type="NCBI Taxonomy" id="153742"/>
    <lineage>
        <taxon>Eukaryota</taxon>
        <taxon>Viridiplantae</taxon>
        <taxon>Streptophyta</taxon>
        <taxon>Embryophyta</taxon>
        <taxon>Tracheophyta</taxon>
        <taxon>Spermatophyta</taxon>
        <taxon>Magnoliopsida</taxon>
        <taxon>eudicotyledons</taxon>
        <taxon>Gunneridae</taxon>
        <taxon>Pentapetalae</taxon>
        <taxon>asterids</taxon>
        <taxon>lamiids</taxon>
        <taxon>Gentianales</taxon>
        <taxon>Rubiaceae</taxon>
        <taxon>Cinchonoideae</taxon>
        <taxon>Cinchoneae</taxon>
        <taxon>Cinchona</taxon>
    </lineage>
</organism>
<dbReference type="GO" id="GO:0046872">
    <property type="term" value="F:metal ion binding"/>
    <property type="evidence" value="ECO:0007669"/>
    <property type="project" value="UniProtKB-KW"/>
</dbReference>
<evidence type="ECO:0000256" key="1">
    <source>
        <dbReference type="ARBA" id="ARBA00022723"/>
    </source>
</evidence>
<reference evidence="5 6" key="1">
    <citation type="submission" date="2024-11" db="EMBL/GenBank/DDBJ databases">
        <title>A near-complete genome assembly of Cinchona calisaya.</title>
        <authorList>
            <person name="Lian D.C."/>
            <person name="Zhao X.W."/>
            <person name="Wei L."/>
        </authorList>
    </citation>
    <scope>NUCLEOTIDE SEQUENCE [LARGE SCALE GENOMIC DNA]</scope>
    <source>
        <tissue evidence="5">Nenye</tissue>
    </source>
</reference>
<dbReference type="Pfam" id="PF08240">
    <property type="entry name" value="ADH_N"/>
    <property type="match status" value="1"/>
</dbReference>
<gene>
    <name evidence="5" type="ORF">ACH5RR_012139</name>
</gene>
<keyword evidence="1" id="KW-0479">Metal-binding</keyword>
<dbReference type="EMBL" id="JBJUIK010000005">
    <property type="protein sequence ID" value="KAL3527483.1"/>
    <property type="molecule type" value="Genomic_DNA"/>
</dbReference>
<dbReference type="SUPFAM" id="SSF50129">
    <property type="entry name" value="GroES-like"/>
    <property type="match status" value="1"/>
</dbReference>
<dbReference type="InterPro" id="IPR047109">
    <property type="entry name" value="CAD-like"/>
</dbReference>
<dbReference type="InterPro" id="IPR013154">
    <property type="entry name" value="ADH-like_N"/>
</dbReference>
<comment type="caution">
    <text evidence="5">The sequence shown here is derived from an EMBL/GenBank/DDBJ whole genome shotgun (WGS) entry which is preliminary data.</text>
</comment>
<protein>
    <recommendedName>
        <fullName evidence="4">Alcohol dehydrogenase-like N-terminal domain-containing protein</fullName>
    </recommendedName>
</protein>
<keyword evidence="2" id="KW-0862">Zinc</keyword>